<dbReference type="AlphaFoldDB" id="A0A2H1VG19"/>
<evidence type="ECO:0000313" key="1">
    <source>
        <dbReference type="EMBL" id="SOQ39803.1"/>
    </source>
</evidence>
<dbReference type="EMBL" id="ODYU01002379">
    <property type="protein sequence ID" value="SOQ39803.1"/>
    <property type="molecule type" value="Genomic_DNA"/>
</dbReference>
<protein>
    <submittedName>
        <fullName evidence="1">SFRICE_001336</fullName>
    </submittedName>
</protein>
<reference evidence="1" key="1">
    <citation type="submission" date="2016-07" db="EMBL/GenBank/DDBJ databases">
        <authorList>
            <person name="Bretaudeau A."/>
        </authorList>
    </citation>
    <scope>NUCLEOTIDE SEQUENCE</scope>
    <source>
        <strain evidence="1">Rice</strain>
        <tissue evidence="1">Whole body</tissue>
    </source>
</reference>
<accession>A0A2H1VG19</accession>
<sequence length="116" mass="12771">MGDNALVTPLMFQLSMSGGDCLPSDISEMSFHFILHTSLFKIQSLFGSKDVNKNWIDERRTQVFERGLSKRERGANHPVASPVLGGARGSVRRILTKNHPVPTLAFQTGVPVHVNA</sequence>
<organism evidence="1">
    <name type="scientific">Spodoptera frugiperda</name>
    <name type="common">Fall armyworm</name>
    <dbReference type="NCBI Taxonomy" id="7108"/>
    <lineage>
        <taxon>Eukaryota</taxon>
        <taxon>Metazoa</taxon>
        <taxon>Ecdysozoa</taxon>
        <taxon>Arthropoda</taxon>
        <taxon>Hexapoda</taxon>
        <taxon>Insecta</taxon>
        <taxon>Pterygota</taxon>
        <taxon>Neoptera</taxon>
        <taxon>Endopterygota</taxon>
        <taxon>Lepidoptera</taxon>
        <taxon>Glossata</taxon>
        <taxon>Ditrysia</taxon>
        <taxon>Noctuoidea</taxon>
        <taxon>Noctuidae</taxon>
        <taxon>Amphipyrinae</taxon>
        <taxon>Spodoptera</taxon>
    </lineage>
</organism>
<name>A0A2H1VG19_SPOFR</name>
<gene>
    <name evidence="1" type="ORF">SFRICE_001336</name>
</gene>
<proteinExistence type="predicted"/>